<feature type="compositionally biased region" description="Polar residues" evidence="1">
    <location>
        <begin position="299"/>
        <end position="309"/>
    </location>
</feature>
<sequence length="357" mass="41106">MAKQLRAMNHFGTLRKLDIRVKEKLQMSRKYLGGDDFCNSIGGVHIDDVYPMDIPLILGWIRKLKAPFSTKWIVVNYDEIAANEDQLEINWMSYKRPPQTALPAYCPRNFLRMALCRTVLVCYEKVVHHTTNLSPKQYGVDSIQGSFPQLPKILSRQSRWESPPHTAEDQEEEQGEQLRPLSHATNQDHVEEQQHADHIEEKEQQIELNPVEEEQQEQQLSPLTHATYDHVEEQQHADHIEEEDQQTELNPVEEEQHGQQLSPLTHATYDIVEEQQHADHIEKIKRNELMKSRLETATEDATGSETGSPSHDMDMSQGVEGVGNKHATDIQGLQLEERASRLERIFAELKAARLGHK</sequence>
<accession>A0ABQ8IDT7</accession>
<name>A0ABQ8IDT7_9ROSI</name>
<comment type="caution">
    <text evidence="2">The sequence shown here is derived from an EMBL/GenBank/DDBJ whole genome shotgun (WGS) entry which is preliminary data.</text>
</comment>
<dbReference type="EMBL" id="JAFEMO010000003">
    <property type="protein sequence ID" value="KAH7574604.1"/>
    <property type="molecule type" value="Genomic_DNA"/>
</dbReference>
<feature type="region of interest" description="Disordered" evidence="1">
    <location>
        <begin position="296"/>
        <end position="323"/>
    </location>
</feature>
<proteinExistence type="predicted"/>
<evidence type="ECO:0000256" key="1">
    <source>
        <dbReference type="SAM" id="MobiDB-lite"/>
    </source>
</evidence>
<protein>
    <submittedName>
        <fullName evidence="2">Uncharacterized protein</fullName>
    </submittedName>
</protein>
<organism evidence="2 3">
    <name type="scientific">Xanthoceras sorbifolium</name>
    <dbReference type="NCBI Taxonomy" id="99658"/>
    <lineage>
        <taxon>Eukaryota</taxon>
        <taxon>Viridiplantae</taxon>
        <taxon>Streptophyta</taxon>
        <taxon>Embryophyta</taxon>
        <taxon>Tracheophyta</taxon>
        <taxon>Spermatophyta</taxon>
        <taxon>Magnoliopsida</taxon>
        <taxon>eudicotyledons</taxon>
        <taxon>Gunneridae</taxon>
        <taxon>Pentapetalae</taxon>
        <taxon>rosids</taxon>
        <taxon>malvids</taxon>
        <taxon>Sapindales</taxon>
        <taxon>Sapindaceae</taxon>
        <taxon>Xanthoceroideae</taxon>
        <taxon>Xanthoceras</taxon>
    </lineage>
</organism>
<dbReference type="Proteomes" id="UP000827721">
    <property type="component" value="Unassembled WGS sequence"/>
</dbReference>
<evidence type="ECO:0000313" key="3">
    <source>
        <dbReference type="Proteomes" id="UP000827721"/>
    </source>
</evidence>
<reference evidence="2 3" key="1">
    <citation type="submission" date="2021-02" db="EMBL/GenBank/DDBJ databases">
        <title>Plant Genome Project.</title>
        <authorList>
            <person name="Zhang R.-G."/>
        </authorList>
    </citation>
    <scope>NUCLEOTIDE SEQUENCE [LARGE SCALE GENOMIC DNA]</scope>
    <source>
        <tissue evidence="2">Leaves</tissue>
    </source>
</reference>
<gene>
    <name evidence="2" type="ORF">JRO89_XS03G0319500</name>
</gene>
<feature type="region of interest" description="Disordered" evidence="1">
    <location>
        <begin position="234"/>
        <end position="260"/>
    </location>
</feature>
<feature type="region of interest" description="Disordered" evidence="1">
    <location>
        <begin position="155"/>
        <end position="178"/>
    </location>
</feature>
<keyword evidence="3" id="KW-1185">Reference proteome</keyword>
<evidence type="ECO:0000313" key="2">
    <source>
        <dbReference type="EMBL" id="KAH7574604.1"/>
    </source>
</evidence>